<sequence>MPIYVLKNYPSRDPLIDPCSILKCYDFLITLCWRAAALTLRNAQ</sequence>
<dbReference type="AlphaFoldDB" id="A0A392VVD6"/>
<accession>A0A392VVD6</accession>
<reference evidence="1 2" key="1">
    <citation type="journal article" date="2018" name="Front. Plant Sci.">
        <title>Red Clover (Trifolium pratense) and Zigzag Clover (T. medium) - A Picture of Genomic Similarities and Differences.</title>
        <authorList>
            <person name="Dluhosova J."/>
            <person name="Istvanek J."/>
            <person name="Nedelnik J."/>
            <person name="Repkova J."/>
        </authorList>
    </citation>
    <scope>NUCLEOTIDE SEQUENCE [LARGE SCALE GENOMIC DNA]</scope>
    <source>
        <strain evidence="2">cv. 10/8</strain>
        <tissue evidence="1">Leaf</tissue>
    </source>
</reference>
<dbReference type="Proteomes" id="UP000265520">
    <property type="component" value="Unassembled WGS sequence"/>
</dbReference>
<keyword evidence="2" id="KW-1185">Reference proteome</keyword>
<name>A0A392VVD6_9FABA</name>
<proteinExistence type="predicted"/>
<protein>
    <submittedName>
        <fullName evidence="1">Uncharacterized protein</fullName>
    </submittedName>
</protein>
<comment type="caution">
    <text evidence="1">The sequence shown here is derived from an EMBL/GenBank/DDBJ whole genome shotgun (WGS) entry which is preliminary data.</text>
</comment>
<organism evidence="1 2">
    <name type="scientific">Trifolium medium</name>
    <dbReference type="NCBI Taxonomy" id="97028"/>
    <lineage>
        <taxon>Eukaryota</taxon>
        <taxon>Viridiplantae</taxon>
        <taxon>Streptophyta</taxon>
        <taxon>Embryophyta</taxon>
        <taxon>Tracheophyta</taxon>
        <taxon>Spermatophyta</taxon>
        <taxon>Magnoliopsida</taxon>
        <taxon>eudicotyledons</taxon>
        <taxon>Gunneridae</taxon>
        <taxon>Pentapetalae</taxon>
        <taxon>rosids</taxon>
        <taxon>fabids</taxon>
        <taxon>Fabales</taxon>
        <taxon>Fabaceae</taxon>
        <taxon>Papilionoideae</taxon>
        <taxon>50 kb inversion clade</taxon>
        <taxon>NPAAA clade</taxon>
        <taxon>Hologalegina</taxon>
        <taxon>IRL clade</taxon>
        <taxon>Trifolieae</taxon>
        <taxon>Trifolium</taxon>
    </lineage>
</organism>
<feature type="non-terminal residue" evidence="1">
    <location>
        <position position="44"/>
    </location>
</feature>
<evidence type="ECO:0000313" key="1">
    <source>
        <dbReference type="EMBL" id="MCI92364.1"/>
    </source>
</evidence>
<dbReference type="EMBL" id="LXQA011298825">
    <property type="protein sequence ID" value="MCI92364.1"/>
    <property type="molecule type" value="Genomic_DNA"/>
</dbReference>
<evidence type="ECO:0000313" key="2">
    <source>
        <dbReference type="Proteomes" id="UP000265520"/>
    </source>
</evidence>